<dbReference type="PROSITE" id="PS00455">
    <property type="entry name" value="AMP_BINDING"/>
    <property type="match status" value="1"/>
</dbReference>
<dbReference type="AlphaFoldDB" id="A0A0L1JID1"/>
<dbReference type="GO" id="GO:0006631">
    <property type="term" value="P:fatty acid metabolic process"/>
    <property type="evidence" value="ECO:0007669"/>
    <property type="project" value="TreeGrafter"/>
</dbReference>
<dbReference type="GO" id="GO:0031956">
    <property type="term" value="F:medium-chain fatty acid-CoA ligase activity"/>
    <property type="evidence" value="ECO:0007669"/>
    <property type="project" value="TreeGrafter"/>
</dbReference>
<proteinExistence type="inferred from homology"/>
<dbReference type="STRING" id="1509407.A0A0L1JID1"/>
<reference evidence="4 5" key="1">
    <citation type="submission" date="2014-06" db="EMBL/GenBank/DDBJ databases">
        <title>The Genome of the Aflatoxigenic Filamentous Fungus Aspergillus nomius.</title>
        <authorList>
            <person name="Moore M.G."/>
            <person name="Shannon B.M."/>
            <person name="Brian M.M."/>
        </authorList>
    </citation>
    <scope>NUCLEOTIDE SEQUENCE [LARGE SCALE GENOMIC DNA]</scope>
    <source>
        <strain evidence="4 5">NRRL 13137</strain>
    </source>
</reference>
<comment type="caution">
    <text evidence="4">The sequence shown here is derived from an EMBL/GenBank/DDBJ whole genome shotgun (WGS) entry which is preliminary data.</text>
</comment>
<accession>A0A0L1JID1</accession>
<keyword evidence="2" id="KW-0812">Transmembrane</keyword>
<dbReference type="Gene3D" id="3.40.50.12780">
    <property type="entry name" value="N-terminal domain of ligase-like"/>
    <property type="match status" value="1"/>
</dbReference>
<feature type="domain" description="AMP-dependent synthetase/ligase" evidence="3">
    <location>
        <begin position="54"/>
        <end position="448"/>
    </location>
</feature>
<comment type="similarity">
    <text evidence="1">Belongs to the ATP-dependent AMP-binding enzyme family.</text>
</comment>
<dbReference type="SUPFAM" id="SSF56801">
    <property type="entry name" value="Acetyl-CoA synthetase-like"/>
    <property type="match status" value="1"/>
</dbReference>
<dbReference type="Proteomes" id="UP000037505">
    <property type="component" value="Unassembled WGS sequence"/>
</dbReference>
<evidence type="ECO:0000313" key="4">
    <source>
        <dbReference type="EMBL" id="KNG91519.1"/>
    </source>
</evidence>
<dbReference type="InterPro" id="IPR042099">
    <property type="entry name" value="ANL_N_sf"/>
</dbReference>
<keyword evidence="2" id="KW-1133">Transmembrane helix</keyword>
<feature type="transmembrane region" description="Helical" evidence="2">
    <location>
        <begin position="123"/>
        <end position="144"/>
    </location>
</feature>
<protein>
    <recommendedName>
        <fullName evidence="3">AMP-dependent synthetase/ligase domain-containing protein</fullName>
    </recommendedName>
</protein>
<dbReference type="OrthoDB" id="6614653at2759"/>
<name>A0A0L1JID1_ASPN3</name>
<dbReference type="InterPro" id="IPR045851">
    <property type="entry name" value="AMP-bd_C_sf"/>
</dbReference>
<dbReference type="InterPro" id="IPR020845">
    <property type="entry name" value="AMP-binding_CS"/>
</dbReference>
<evidence type="ECO:0000256" key="1">
    <source>
        <dbReference type="ARBA" id="ARBA00006432"/>
    </source>
</evidence>
<evidence type="ECO:0000259" key="3">
    <source>
        <dbReference type="Pfam" id="PF00501"/>
    </source>
</evidence>
<evidence type="ECO:0000313" key="5">
    <source>
        <dbReference type="Proteomes" id="UP000037505"/>
    </source>
</evidence>
<dbReference type="EMBL" id="JNOM01000002">
    <property type="protein sequence ID" value="KNG91519.1"/>
    <property type="molecule type" value="Genomic_DNA"/>
</dbReference>
<evidence type="ECO:0000256" key="2">
    <source>
        <dbReference type="SAM" id="Phobius"/>
    </source>
</evidence>
<dbReference type="RefSeq" id="XP_015412442.1">
    <property type="nucleotide sequence ID" value="XM_015545272.1"/>
</dbReference>
<keyword evidence="2" id="KW-0472">Membrane</keyword>
<dbReference type="Gene3D" id="3.30.300.30">
    <property type="match status" value="1"/>
</dbReference>
<keyword evidence="5" id="KW-1185">Reference proteome</keyword>
<dbReference type="Pfam" id="PF00501">
    <property type="entry name" value="AMP-binding"/>
    <property type="match status" value="1"/>
</dbReference>
<dbReference type="InterPro" id="IPR000873">
    <property type="entry name" value="AMP-dep_synth/lig_dom"/>
</dbReference>
<organism evidence="4 5">
    <name type="scientific">Aspergillus nomiae NRRL (strain ATCC 15546 / NRRL 13137 / CBS 260.88 / M93)</name>
    <dbReference type="NCBI Taxonomy" id="1509407"/>
    <lineage>
        <taxon>Eukaryota</taxon>
        <taxon>Fungi</taxon>
        <taxon>Dikarya</taxon>
        <taxon>Ascomycota</taxon>
        <taxon>Pezizomycotina</taxon>
        <taxon>Eurotiomycetes</taxon>
        <taxon>Eurotiomycetidae</taxon>
        <taxon>Eurotiales</taxon>
        <taxon>Aspergillaceae</taxon>
        <taxon>Aspergillus</taxon>
        <taxon>Aspergillus subgen. Circumdati</taxon>
    </lineage>
</organism>
<dbReference type="PANTHER" id="PTHR43201:SF8">
    <property type="entry name" value="ACYL-COA SYNTHETASE FAMILY MEMBER 3"/>
    <property type="match status" value="1"/>
</dbReference>
<gene>
    <name evidence="4" type="ORF">ANOM_000014</name>
</gene>
<dbReference type="CDD" id="cd04433">
    <property type="entry name" value="AFD_class_I"/>
    <property type="match status" value="1"/>
</dbReference>
<sequence length="632" mass="70151">MWGLKQVWTSIDINIVNYVKSIFSLSTPAPRHHPALEVHRRFPNDPFFTRLLSTAARYPDRVVVNDPARHVQADYTQLLQDVSVLRQTLCETLPECIVDRSKGVVRGQSVQICILTPVSYECILALLAIAAIGAAAVVLPTGLIPEEALYLYNKCDAACLLVAPEMEDLAASIRKYASQTKSVNDTDAAFMKQVAIQVQQSVPTTHDAKYSIARTFSFPSCQPALVLFTSGSTGPPKAVVHTRKLLYGLAESCDALDTDVILIHRPVFWVAGSRPLLSMLPNGVRLEIFAPGSQPDLLWNRLREGDITILACQPIVWQGMMKVFEDKIRLLPPEVVHEYMRAAEGLRIAQCTGGMPSVAVKQFWQDLRNDHGLDMVYNTTETGLPPLQTSGGSPADVSIHFHPSNPDREIDARQKRVIGQPVPGVTVKLSQGTHGELLVKSPYVFSHYIGDTDSTMAMFDDEGFFKTGDLAYLDSQDYVIEGRAKSDVIRFFGYKVLTSEVEERLSELAYISEAYVLPVIGPDTFCRVAAIVRLRWDNLPVQDGNKNALSLRALREDLSCSLSLYKQPSLLRILNDDESVPTTRTVKFCPAEAAKQYFPSGIDWDERVQVWDVSGLQEATPEKAWDLAGMRG</sequence>
<dbReference type="PANTHER" id="PTHR43201">
    <property type="entry name" value="ACYL-COA SYNTHETASE"/>
    <property type="match status" value="1"/>
</dbReference>
<dbReference type="GeneID" id="26801818"/>